<dbReference type="PROSITE" id="PS00105">
    <property type="entry name" value="AA_TRANSFER_CLASS_1"/>
    <property type="match status" value="1"/>
</dbReference>
<keyword evidence="6 13" id="KW-0032">Aminotransferase</keyword>
<accession>A0A1D1VTB8</accession>
<comment type="subcellular location">
    <subcellularLocation>
        <location evidence="2">Cytoplasm</location>
    </subcellularLocation>
</comment>
<evidence type="ECO:0000256" key="2">
    <source>
        <dbReference type="ARBA" id="ARBA00004496"/>
    </source>
</evidence>
<organism evidence="15 16">
    <name type="scientific">Ramazzottius varieornatus</name>
    <name type="common">Water bear</name>
    <name type="synonym">Tardigrade</name>
    <dbReference type="NCBI Taxonomy" id="947166"/>
    <lineage>
        <taxon>Eukaryota</taxon>
        <taxon>Metazoa</taxon>
        <taxon>Ecdysozoa</taxon>
        <taxon>Tardigrada</taxon>
        <taxon>Eutardigrada</taxon>
        <taxon>Parachela</taxon>
        <taxon>Hypsibioidea</taxon>
        <taxon>Ramazzottiidae</taxon>
        <taxon>Ramazzottius</taxon>
    </lineage>
</organism>
<dbReference type="InterPro" id="IPR004838">
    <property type="entry name" value="NHTrfase_class1_PyrdxlP-BS"/>
</dbReference>
<keyword evidence="8" id="KW-0663">Pyridoxal phosphate</keyword>
<dbReference type="Pfam" id="PF00155">
    <property type="entry name" value="Aminotran_1_2"/>
    <property type="match status" value="1"/>
</dbReference>
<evidence type="ECO:0000256" key="8">
    <source>
        <dbReference type="ARBA" id="ARBA00022898"/>
    </source>
</evidence>
<dbReference type="EC" id="2.6.1.1" evidence="13"/>
<comment type="cofactor">
    <cofactor evidence="1">
        <name>pyridoxal 5'-phosphate</name>
        <dbReference type="ChEBI" id="CHEBI:597326"/>
    </cofactor>
</comment>
<dbReference type="NCBIfam" id="NF006719">
    <property type="entry name" value="PRK09257.1"/>
    <property type="match status" value="1"/>
</dbReference>
<comment type="catalytic activity">
    <reaction evidence="12">
        <text>L-cysteine + 2-oxoglutarate = 2-oxo-3-sulfanylpropanoate + L-glutamate</text>
        <dbReference type="Rhea" id="RHEA:17441"/>
        <dbReference type="ChEBI" id="CHEBI:16810"/>
        <dbReference type="ChEBI" id="CHEBI:29985"/>
        <dbReference type="ChEBI" id="CHEBI:35235"/>
        <dbReference type="ChEBI" id="CHEBI:57678"/>
        <dbReference type="EC" id="2.6.1.3"/>
    </reaction>
    <physiologicalReaction direction="left-to-right" evidence="12">
        <dbReference type="Rhea" id="RHEA:17442"/>
    </physiologicalReaction>
</comment>
<dbReference type="GO" id="GO:0005829">
    <property type="term" value="C:cytosol"/>
    <property type="evidence" value="ECO:0007669"/>
    <property type="project" value="TreeGrafter"/>
</dbReference>
<dbReference type="Gene3D" id="3.40.640.10">
    <property type="entry name" value="Type I PLP-dependent aspartate aminotransferase-like (Major domain)"/>
    <property type="match status" value="1"/>
</dbReference>
<dbReference type="AlphaFoldDB" id="A0A1D1VTB8"/>
<dbReference type="GO" id="GO:0004069">
    <property type="term" value="F:L-aspartate:2-oxoglutarate aminotransferase activity"/>
    <property type="evidence" value="ECO:0007669"/>
    <property type="project" value="UniProtKB-EC"/>
</dbReference>
<comment type="catalytic activity">
    <reaction evidence="11">
        <text>3-sulfino-L-alanine + 2-oxoglutarate = 3-sulfinopyruvate + L-glutamate</text>
        <dbReference type="Rhea" id="RHEA:70295"/>
        <dbReference type="ChEBI" id="CHEBI:16810"/>
        <dbReference type="ChEBI" id="CHEBI:29985"/>
        <dbReference type="ChEBI" id="CHEBI:61085"/>
        <dbReference type="ChEBI" id="CHEBI:140699"/>
    </reaction>
    <physiologicalReaction direction="right-to-left" evidence="11">
        <dbReference type="Rhea" id="RHEA:70297"/>
    </physiologicalReaction>
</comment>
<gene>
    <name evidence="15" type="primary">RvY_15021-1</name>
    <name evidence="15" type="synonym">RvY_15021.1</name>
    <name evidence="15" type="ORF">RvY_15021</name>
</gene>
<evidence type="ECO:0000256" key="1">
    <source>
        <dbReference type="ARBA" id="ARBA00001933"/>
    </source>
</evidence>
<comment type="catalytic activity">
    <reaction evidence="9">
        <text>(2S)-2-aminobutanoate + 2-oxoglutarate = 2-oxobutanoate + L-glutamate</text>
        <dbReference type="Rhea" id="RHEA:70223"/>
        <dbReference type="ChEBI" id="CHEBI:16763"/>
        <dbReference type="ChEBI" id="CHEBI:16810"/>
        <dbReference type="ChEBI" id="CHEBI:29985"/>
        <dbReference type="ChEBI" id="CHEBI:74359"/>
    </reaction>
    <physiologicalReaction direction="right-to-left" evidence="9">
        <dbReference type="Rhea" id="RHEA:70225"/>
    </physiologicalReaction>
</comment>
<evidence type="ECO:0000256" key="7">
    <source>
        <dbReference type="ARBA" id="ARBA00022679"/>
    </source>
</evidence>
<evidence type="ECO:0000313" key="15">
    <source>
        <dbReference type="EMBL" id="GAV04797.1"/>
    </source>
</evidence>
<dbReference type="GO" id="GO:0030170">
    <property type="term" value="F:pyridoxal phosphate binding"/>
    <property type="evidence" value="ECO:0007669"/>
    <property type="project" value="InterPro"/>
</dbReference>
<comment type="catalytic activity">
    <reaction evidence="10">
        <text>L-aspartate + 2-oxoglutarate = oxaloacetate + L-glutamate</text>
        <dbReference type="Rhea" id="RHEA:21824"/>
        <dbReference type="ChEBI" id="CHEBI:16452"/>
        <dbReference type="ChEBI" id="CHEBI:16810"/>
        <dbReference type="ChEBI" id="CHEBI:29985"/>
        <dbReference type="ChEBI" id="CHEBI:29991"/>
        <dbReference type="EC" id="2.6.1.1"/>
    </reaction>
    <physiologicalReaction direction="left-to-right" evidence="10">
        <dbReference type="Rhea" id="RHEA:21825"/>
    </physiologicalReaction>
</comment>
<reference evidence="15 16" key="1">
    <citation type="journal article" date="2016" name="Nat. Commun.">
        <title>Extremotolerant tardigrade genome and improved radiotolerance of human cultured cells by tardigrade-unique protein.</title>
        <authorList>
            <person name="Hashimoto T."/>
            <person name="Horikawa D.D."/>
            <person name="Saito Y."/>
            <person name="Kuwahara H."/>
            <person name="Kozuka-Hata H."/>
            <person name="Shin-I T."/>
            <person name="Minakuchi Y."/>
            <person name="Ohishi K."/>
            <person name="Motoyama A."/>
            <person name="Aizu T."/>
            <person name="Enomoto A."/>
            <person name="Kondo K."/>
            <person name="Tanaka S."/>
            <person name="Hara Y."/>
            <person name="Koshikawa S."/>
            <person name="Sagara H."/>
            <person name="Miura T."/>
            <person name="Yokobori S."/>
            <person name="Miyagawa K."/>
            <person name="Suzuki Y."/>
            <person name="Kubo T."/>
            <person name="Oyama M."/>
            <person name="Kohara Y."/>
            <person name="Fujiyama A."/>
            <person name="Arakawa K."/>
            <person name="Katayama T."/>
            <person name="Toyoda A."/>
            <person name="Kunieda T."/>
        </authorList>
    </citation>
    <scope>NUCLEOTIDE SEQUENCE [LARGE SCALE GENOMIC DNA]</scope>
    <source>
        <strain evidence="15 16">YOKOZUNA-1</strain>
    </source>
</reference>
<dbReference type="InterPro" id="IPR015424">
    <property type="entry name" value="PyrdxlP-dep_Trfase"/>
</dbReference>
<sequence length="415" mass="46254">MSLFEEIGGMPPIEVFELNKLYADDPSPLKVSLGVGAYRTDEGKPWVLPVVKQAERQIVEDPSMNFEYLPVLGLEAFTNAAASMLLGGDSPAIKEKRFLAVQAISGTGALRIAADFLAQVVPNITRIAYISSPTWENHRLLCLKAGFNEVREYRYWDAQKRGLDLNGMLEDLRAAPERAVVIFHACAHNPTGVDPTQEQWRKIVEVVKERRLFPILDSAYQGFASGDLDADAWAVRYFAEQGMEFVCAQSFAKNFGIYNQRAGNLTLVANTANNLANLKSQLTILVRGNYSNPPAHGARIVSTVLNNPQLDAQWREHIKTMSGRLKAMRALLREKVEGLKTPGSWKHITEQIGMFCYTGLTPKQCQFLMEQHHIYLLKSGRINICGITTKNVDHVANAIHQAVTTIQDDDVDKKA</sequence>
<dbReference type="InterPro" id="IPR015421">
    <property type="entry name" value="PyrdxlP-dep_Trfase_major"/>
</dbReference>
<dbReference type="PANTHER" id="PTHR11879">
    <property type="entry name" value="ASPARTATE AMINOTRANSFERASE"/>
    <property type="match status" value="1"/>
</dbReference>
<dbReference type="SUPFAM" id="SSF53383">
    <property type="entry name" value="PLP-dependent transferases"/>
    <property type="match status" value="1"/>
</dbReference>
<dbReference type="FunFam" id="3.40.640.10:FF:000044">
    <property type="entry name" value="Aspartate aminotransferase"/>
    <property type="match status" value="1"/>
</dbReference>
<keyword evidence="5" id="KW-0963">Cytoplasm</keyword>
<evidence type="ECO:0000256" key="10">
    <source>
        <dbReference type="ARBA" id="ARBA00048507"/>
    </source>
</evidence>
<name>A0A1D1VTB8_RAMVA</name>
<dbReference type="GO" id="GO:0006532">
    <property type="term" value="P:aspartate biosynthetic process"/>
    <property type="evidence" value="ECO:0007669"/>
    <property type="project" value="TreeGrafter"/>
</dbReference>
<keyword evidence="7 13" id="KW-0808">Transferase</keyword>
<comment type="caution">
    <text evidence="15">The sequence shown here is derived from an EMBL/GenBank/DDBJ whole genome shotgun (WGS) entry which is preliminary data.</text>
</comment>
<dbReference type="Proteomes" id="UP000186922">
    <property type="component" value="Unassembled WGS sequence"/>
</dbReference>
<feature type="domain" description="Aminotransferase class I/classII large" evidence="14">
    <location>
        <begin position="30"/>
        <end position="399"/>
    </location>
</feature>
<dbReference type="FunFam" id="3.90.1150.10:FF:000001">
    <property type="entry name" value="Aspartate aminotransferase"/>
    <property type="match status" value="1"/>
</dbReference>
<proteinExistence type="inferred from homology"/>
<dbReference type="EMBL" id="BDGG01000011">
    <property type="protein sequence ID" value="GAV04797.1"/>
    <property type="molecule type" value="Genomic_DNA"/>
</dbReference>
<dbReference type="PRINTS" id="PR00799">
    <property type="entry name" value="TRANSAMINASE"/>
</dbReference>
<evidence type="ECO:0000256" key="4">
    <source>
        <dbReference type="ARBA" id="ARBA00011738"/>
    </source>
</evidence>
<dbReference type="CDD" id="cd00609">
    <property type="entry name" value="AAT_like"/>
    <property type="match status" value="1"/>
</dbReference>
<evidence type="ECO:0000256" key="11">
    <source>
        <dbReference type="ARBA" id="ARBA00048761"/>
    </source>
</evidence>
<evidence type="ECO:0000256" key="13">
    <source>
        <dbReference type="RuleBase" id="RU000480"/>
    </source>
</evidence>
<evidence type="ECO:0000256" key="6">
    <source>
        <dbReference type="ARBA" id="ARBA00022576"/>
    </source>
</evidence>
<evidence type="ECO:0000256" key="9">
    <source>
        <dbReference type="ARBA" id="ARBA00036027"/>
    </source>
</evidence>
<dbReference type="OrthoDB" id="6752799at2759"/>
<evidence type="ECO:0000256" key="12">
    <source>
        <dbReference type="ARBA" id="ARBA00049350"/>
    </source>
</evidence>
<keyword evidence="16" id="KW-1185">Reference proteome</keyword>
<dbReference type="Gene3D" id="3.90.1150.10">
    <property type="entry name" value="Aspartate Aminotransferase, domain 1"/>
    <property type="match status" value="1"/>
</dbReference>
<protein>
    <recommendedName>
        <fullName evidence="13">Aspartate aminotransferase</fullName>
        <ecNumber evidence="13">2.6.1.1</ecNumber>
    </recommendedName>
</protein>
<evidence type="ECO:0000256" key="3">
    <source>
        <dbReference type="ARBA" id="ARBA00007441"/>
    </source>
</evidence>
<comment type="miscellaneous">
    <text evidence="13">In eukaryotes there are cytoplasmic, mitochondrial and chloroplastic isozymes.</text>
</comment>
<dbReference type="InterPro" id="IPR004839">
    <property type="entry name" value="Aminotransferase_I/II_large"/>
</dbReference>
<dbReference type="GO" id="GO:0120554">
    <property type="term" value="F:2-aminobutanoate transaminase activity"/>
    <property type="evidence" value="ECO:0007669"/>
    <property type="project" value="RHEA"/>
</dbReference>
<comment type="similarity">
    <text evidence="3">Belongs to the class-I pyridoxal-phosphate-dependent aminotransferase family.</text>
</comment>
<evidence type="ECO:0000259" key="14">
    <source>
        <dbReference type="Pfam" id="PF00155"/>
    </source>
</evidence>
<dbReference type="GO" id="GO:0047801">
    <property type="term" value="F:L-cysteine transaminase activity"/>
    <property type="evidence" value="ECO:0007669"/>
    <property type="project" value="UniProtKB-EC"/>
</dbReference>
<evidence type="ECO:0000313" key="16">
    <source>
        <dbReference type="Proteomes" id="UP000186922"/>
    </source>
</evidence>
<evidence type="ECO:0000256" key="5">
    <source>
        <dbReference type="ARBA" id="ARBA00022490"/>
    </source>
</evidence>
<dbReference type="InterPro" id="IPR015422">
    <property type="entry name" value="PyrdxlP-dep_Trfase_small"/>
</dbReference>
<dbReference type="PANTHER" id="PTHR11879:SF55">
    <property type="entry name" value="GLUTAMATE OXALOACETATE TRANSAMINASE 1, ISOFORM B"/>
    <property type="match status" value="1"/>
</dbReference>
<comment type="subunit">
    <text evidence="4 13">Homodimer.</text>
</comment>
<dbReference type="InterPro" id="IPR000796">
    <property type="entry name" value="Asp_trans"/>
</dbReference>
<dbReference type="STRING" id="947166.A0A1D1VTB8"/>